<dbReference type="AlphaFoldDB" id="Q3SNF6"/>
<dbReference type="eggNOG" id="ENOG5033AXH">
    <property type="taxonomic scope" value="Bacteria"/>
</dbReference>
<reference evidence="1 2" key="1">
    <citation type="journal article" date="2006" name="Appl. Environ. Microbiol.">
        <title>Genome sequence of the chemolithoautotrophic nitrite-oxidizing bacterium Nitrobacter winogradskyi Nb-255.</title>
        <authorList>
            <person name="Starkenburg S.R."/>
            <person name="Chain P.S."/>
            <person name="Sayavedra-Soto L.A."/>
            <person name="Hauser L."/>
            <person name="Land M.L."/>
            <person name="Larimer F.W."/>
            <person name="Malfatti S.A."/>
            <person name="Klotz M.G."/>
            <person name="Bottomley P.J."/>
            <person name="Arp D.J."/>
            <person name="Hickey W.J."/>
        </authorList>
    </citation>
    <scope>NUCLEOTIDE SEQUENCE [LARGE SCALE GENOMIC DNA]</scope>
    <source>
        <strain evidence="2">ATCC 25391 / DSM 10237 / CIP 104748 / NCIMB 11846 / Nb-255</strain>
    </source>
</reference>
<proteinExistence type="predicted"/>
<keyword evidence="2" id="KW-1185">Reference proteome</keyword>
<dbReference type="KEGG" id="nwi:Nwi_2935"/>
<dbReference type="HOGENOM" id="CLU_1451847_0_0_5"/>
<organism evidence="1 2">
    <name type="scientific">Nitrobacter winogradskyi (strain ATCC 25391 / DSM 10237 / CIP 104748 / NCIMB 11846 / Nb-255)</name>
    <dbReference type="NCBI Taxonomy" id="323098"/>
    <lineage>
        <taxon>Bacteria</taxon>
        <taxon>Pseudomonadati</taxon>
        <taxon>Pseudomonadota</taxon>
        <taxon>Alphaproteobacteria</taxon>
        <taxon>Hyphomicrobiales</taxon>
        <taxon>Nitrobacteraceae</taxon>
        <taxon>Nitrobacter</taxon>
    </lineage>
</organism>
<protein>
    <submittedName>
        <fullName evidence="1">Uncharacterized protein</fullName>
    </submittedName>
</protein>
<dbReference type="OrthoDB" id="7477898at2"/>
<evidence type="ECO:0000313" key="1">
    <source>
        <dbReference type="EMBL" id="ABA06185.1"/>
    </source>
</evidence>
<dbReference type="Proteomes" id="UP000002531">
    <property type="component" value="Chromosome"/>
</dbReference>
<name>Q3SNF6_NITWN</name>
<accession>Q3SNF6</accession>
<dbReference type="EMBL" id="CP000115">
    <property type="protein sequence ID" value="ABA06185.1"/>
    <property type="molecule type" value="Genomic_DNA"/>
</dbReference>
<gene>
    <name evidence="1" type="ordered locus">Nwi_2935</name>
</gene>
<evidence type="ECO:0000313" key="2">
    <source>
        <dbReference type="Proteomes" id="UP000002531"/>
    </source>
</evidence>
<sequence length="171" mass="19397">MKRAVRDQVASMQFRPDAHHRSVQAVLKDPKLSSDEKRAILSVWASDMYAVESSPMLRMIPGHTTPLRLSDILSALRGLDEDDPPPRGGAAKRIMAGNIDADSHATIAPAVYHLARLRREADLRAASMRAHRNNIRRYQRILKTDLTELERQFVVRRLAQERSAIRNLAQM</sequence>